<accession>A0A6J4JNL1</accession>
<reference evidence="2" key="1">
    <citation type="submission" date="2020-02" db="EMBL/GenBank/DDBJ databases">
        <authorList>
            <person name="Meier V. D."/>
        </authorList>
    </citation>
    <scope>NUCLEOTIDE SEQUENCE</scope>
    <source>
        <strain evidence="2">AVDCRST_MAG93</strain>
    </source>
</reference>
<dbReference type="EMBL" id="CADCTR010001138">
    <property type="protein sequence ID" value="CAA9283221.1"/>
    <property type="molecule type" value="Genomic_DNA"/>
</dbReference>
<evidence type="ECO:0000256" key="1">
    <source>
        <dbReference type="SAM" id="MobiDB-lite"/>
    </source>
</evidence>
<dbReference type="AlphaFoldDB" id="A0A6J4JNL1"/>
<name>A0A6J4JNL1_9CHLR</name>
<feature type="region of interest" description="Disordered" evidence="1">
    <location>
        <begin position="23"/>
        <end position="42"/>
    </location>
</feature>
<feature type="non-terminal residue" evidence="2">
    <location>
        <position position="1"/>
    </location>
</feature>
<gene>
    <name evidence="2" type="ORF">AVDCRST_MAG93-3332</name>
</gene>
<feature type="non-terminal residue" evidence="2">
    <location>
        <position position="42"/>
    </location>
</feature>
<sequence length="42" mass="4699">GYVRGDDRPRHPFAADCAERPEAAARWRAGDSDDHARPECFA</sequence>
<protein>
    <submittedName>
        <fullName evidence="2">Uncharacterized protein</fullName>
    </submittedName>
</protein>
<organism evidence="2">
    <name type="scientific">uncultured Chloroflexia bacterium</name>
    <dbReference type="NCBI Taxonomy" id="1672391"/>
    <lineage>
        <taxon>Bacteria</taxon>
        <taxon>Bacillati</taxon>
        <taxon>Chloroflexota</taxon>
        <taxon>Chloroflexia</taxon>
        <taxon>environmental samples</taxon>
    </lineage>
</organism>
<evidence type="ECO:0000313" key="2">
    <source>
        <dbReference type="EMBL" id="CAA9283221.1"/>
    </source>
</evidence>
<proteinExistence type="predicted"/>